<keyword evidence="2" id="KW-1185">Reference proteome</keyword>
<evidence type="ECO:0000313" key="1">
    <source>
        <dbReference type="EMBL" id="CAH1447490.1"/>
    </source>
</evidence>
<dbReference type="EMBL" id="CAKMRJ010005523">
    <property type="protein sequence ID" value="CAH1447490.1"/>
    <property type="molecule type" value="Genomic_DNA"/>
</dbReference>
<evidence type="ECO:0000313" key="2">
    <source>
        <dbReference type="Proteomes" id="UP001157418"/>
    </source>
</evidence>
<dbReference type="Proteomes" id="UP001157418">
    <property type="component" value="Unassembled WGS sequence"/>
</dbReference>
<dbReference type="AlphaFoldDB" id="A0AAU9PB35"/>
<name>A0AAU9PB35_9ASTR</name>
<accession>A0AAU9PB35</accession>
<organism evidence="1 2">
    <name type="scientific">Lactuca virosa</name>
    <dbReference type="NCBI Taxonomy" id="75947"/>
    <lineage>
        <taxon>Eukaryota</taxon>
        <taxon>Viridiplantae</taxon>
        <taxon>Streptophyta</taxon>
        <taxon>Embryophyta</taxon>
        <taxon>Tracheophyta</taxon>
        <taxon>Spermatophyta</taxon>
        <taxon>Magnoliopsida</taxon>
        <taxon>eudicotyledons</taxon>
        <taxon>Gunneridae</taxon>
        <taxon>Pentapetalae</taxon>
        <taxon>asterids</taxon>
        <taxon>campanulids</taxon>
        <taxon>Asterales</taxon>
        <taxon>Asteraceae</taxon>
        <taxon>Cichorioideae</taxon>
        <taxon>Cichorieae</taxon>
        <taxon>Lactucinae</taxon>
        <taxon>Lactuca</taxon>
    </lineage>
</organism>
<sequence length="91" mass="10729">MNSLLDVERHFTTNYYKVIFFFDFLQQEAQLKVVPGLEMLNQHMSRCLYYSSSSKGSYSQVKDQILLSKVNPNMSEHFLVVNKRFEASIRI</sequence>
<reference evidence="1 2" key="1">
    <citation type="submission" date="2022-01" db="EMBL/GenBank/DDBJ databases">
        <authorList>
            <person name="Xiong W."/>
            <person name="Schranz E."/>
        </authorList>
    </citation>
    <scope>NUCLEOTIDE SEQUENCE [LARGE SCALE GENOMIC DNA]</scope>
</reference>
<proteinExistence type="predicted"/>
<protein>
    <submittedName>
        <fullName evidence="1">Uncharacterized protein</fullName>
    </submittedName>
</protein>
<gene>
    <name evidence="1" type="ORF">LVIROSA_LOCUS33097</name>
</gene>
<comment type="caution">
    <text evidence="1">The sequence shown here is derived from an EMBL/GenBank/DDBJ whole genome shotgun (WGS) entry which is preliminary data.</text>
</comment>